<dbReference type="EMBL" id="JANSUY010000003">
    <property type="protein sequence ID" value="MCR9014867.1"/>
    <property type="molecule type" value="Genomic_DNA"/>
</dbReference>
<name>A0A9X2SY56_9BACT</name>
<comment type="similarity">
    <text evidence="1">Belongs to the sigma-70 factor family. ECF subfamily.</text>
</comment>
<dbReference type="AlphaFoldDB" id="A0A9X2SY56"/>
<dbReference type="PANTHER" id="PTHR43133">
    <property type="entry name" value="RNA POLYMERASE ECF-TYPE SIGMA FACTO"/>
    <property type="match status" value="1"/>
</dbReference>
<evidence type="ECO:0000256" key="2">
    <source>
        <dbReference type="ARBA" id="ARBA00023015"/>
    </source>
</evidence>
<accession>A0A9X2SY56</accession>
<keyword evidence="8" id="KW-1185">Reference proteome</keyword>
<feature type="domain" description="RNA polymerase sigma factor 70 region 4 type 2" evidence="6">
    <location>
        <begin position="106"/>
        <end position="156"/>
    </location>
</feature>
<evidence type="ECO:0000313" key="8">
    <source>
        <dbReference type="Proteomes" id="UP001142175"/>
    </source>
</evidence>
<sequence>MESDSKKSFVSLIQQNQGIVNSLCRLYATSNEEMKDYRQDVMLSLWKGFPKYREESKVSTWIYRVALNTLISIYRKKKQVLITEPFSESIESIHFQNSGSDDDLLVLQQAIGFLKPLEKALVILYLEGYDNKEIGKILSISESNVSTKLNRIKTQLKKTVKTLQNESR</sequence>
<dbReference type="GO" id="GO:0016987">
    <property type="term" value="F:sigma factor activity"/>
    <property type="evidence" value="ECO:0007669"/>
    <property type="project" value="UniProtKB-KW"/>
</dbReference>
<dbReference type="InterPro" id="IPR013249">
    <property type="entry name" value="RNA_pol_sigma70_r4_t2"/>
</dbReference>
<proteinExistence type="inferred from homology"/>
<evidence type="ECO:0000259" key="5">
    <source>
        <dbReference type="Pfam" id="PF04542"/>
    </source>
</evidence>
<organism evidence="7 8">
    <name type="scientific">Aquiflexum gelatinilyticum</name>
    <dbReference type="NCBI Taxonomy" id="2961943"/>
    <lineage>
        <taxon>Bacteria</taxon>
        <taxon>Pseudomonadati</taxon>
        <taxon>Bacteroidota</taxon>
        <taxon>Cytophagia</taxon>
        <taxon>Cytophagales</taxon>
        <taxon>Cyclobacteriaceae</taxon>
        <taxon>Aquiflexum</taxon>
    </lineage>
</organism>
<dbReference type="InterPro" id="IPR036388">
    <property type="entry name" value="WH-like_DNA-bd_sf"/>
</dbReference>
<reference evidence="7" key="1">
    <citation type="submission" date="2022-08" db="EMBL/GenBank/DDBJ databases">
        <authorList>
            <person name="Zhang D."/>
        </authorList>
    </citation>
    <scope>NUCLEOTIDE SEQUENCE</scope>
    <source>
        <strain evidence="7">XJ19-11</strain>
    </source>
</reference>
<dbReference type="InterPro" id="IPR039425">
    <property type="entry name" value="RNA_pol_sigma-70-like"/>
</dbReference>
<dbReference type="Pfam" id="PF08281">
    <property type="entry name" value="Sigma70_r4_2"/>
    <property type="match status" value="1"/>
</dbReference>
<feature type="domain" description="RNA polymerase sigma-70 region 2" evidence="5">
    <location>
        <begin position="12"/>
        <end position="78"/>
    </location>
</feature>
<dbReference type="InterPro" id="IPR007627">
    <property type="entry name" value="RNA_pol_sigma70_r2"/>
</dbReference>
<dbReference type="Proteomes" id="UP001142175">
    <property type="component" value="Unassembled WGS sequence"/>
</dbReference>
<keyword evidence="2" id="KW-0805">Transcription regulation</keyword>
<evidence type="ECO:0000256" key="4">
    <source>
        <dbReference type="ARBA" id="ARBA00023163"/>
    </source>
</evidence>
<dbReference type="SUPFAM" id="SSF88946">
    <property type="entry name" value="Sigma2 domain of RNA polymerase sigma factors"/>
    <property type="match status" value="1"/>
</dbReference>
<dbReference type="GO" id="GO:0003677">
    <property type="term" value="F:DNA binding"/>
    <property type="evidence" value="ECO:0007669"/>
    <property type="project" value="InterPro"/>
</dbReference>
<dbReference type="InterPro" id="IPR014284">
    <property type="entry name" value="RNA_pol_sigma-70_dom"/>
</dbReference>
<dbReference type="Gene3D" id="1.10.10.10">
    <property type="entry name" value="Winged helix-like DNA-binding domain superfamily/Winged helix DNA-binding domain"/>
    <property type="match status" value="1"/>
</dbReference>
<comment type="caution">
    <text evidence="7">The sequence shown here is derived from an EMBL/GenBank/DDBJ whole genome shotgun (WGS) entry which is preliminary data.</text>
</comment>
<evidence type="ECO:0000256" key="3">
    <source>
        <dbReference type="ARBA" id="ARBA00023082"/>
    </source>
</evidence>
<dbReference type="SUPFAM" id="SSF88659">
    <property type="entry name" value="Sigma3 and sigma4 domains of RNA polymerase sigma factors"/>
    <property type="match status" value="1"/>
</dbReference>
<dbReference type="InterPro" id="IPR013325">
    <property type="entry name" value="RNA_pol_sigma_r2"/>
</dbReference>
<keyword evidence="3" id="KW-0731">Sigma factor</keyword>
<evidence type="ECO:0000313" key="7">
    <source>
        <dbReference type="EMBL" id="MCR9014867.1"/>
    </source>
</evidence>
<dbReference type="NCBIfam" id="TIGR02937">
    <property type="entry name" value="sigma70-ECF"/>
    <property type="match status" value="1"/>
</dbReference>
<keyword evidence="4" id="KW-0804">Transcription</keyword>
<dbReference type="GO" id="GO:0006352">
    <property type="term" value="P:DNA-templated transcription initiation"/>
    <property type="evidence" value="ECO:0007669"/>
    <property type="project" value="InterPro"/>
</dbReference>
<dbReference type="Gene3D" id="1.10.1740.10">
    <property type="match status" value="1"/>
</dbReference>
<gene>
    <name evidence="7" type="ORF">NU887_07435</name>
</gene>
<dbReference type="RefSeq" id="WP_258422744.1">
    <property type="nucleotide sequence ID" value="NZ_JANSUY010000003.1"/>
</dbReference>
<evidence type="ECO:0000256" key="1">
    <source>
        <dbReference type="ARBA" id="ARBA00010641"/>
    </source>
</evidence>
<protein>
    <submittedName>
        <fullName evidence="7">Sigma-70 family RNA polymerase sigma factor</fullName>
    </submittedName>
</protein>
<dbReference type="PANTHER" id="PTHR43133:SF45">
    <property type="entry name" value="RNA POLYMERASE ECF-TYPE SIGMA FACTOR"/>
    <property type="match status" value="1"/>
</dbReference>
<evidence type="ECO:0000259" key="6">
    <source>
        <dbReference type="Pfam" id="PF08281"/>
    </source>
</evidence>
<dbReference type="Pfam" id="PF04542">
    <property type="entry name" value="Sigma70_r2"/>
    <property type="match status" value="1"/>
</dbReference>
<dbReference type="InterPro" id="IPR013324">
    <property type="entry name" value="RNA_pol_sigma_r3/r4-like"/>
</dbReference>